<gene>
    <name evidence="3" type="ORF">J2851_005089</name>
</gene>
<protein>
    <recommendedName>
        <fullName evidence="2">2TM domain-containing protein</fullName>
    </recommendedName>
</protein>
<evidence type="ECO:0000313" key="4">
    <source>
        <dbReference type="Proteomes" id="UP000781958"/>
    </source>
</evidence>
<keyword evidence="1" id="KW-0812">Transmembrane</keyword>
<dbReference type="Pfam" id="PF13239">
    <property type="entry name" value="2TM"/>
    <property type="match status" value="1"/>
</dbReference>
<dbReference type="RefSeq" id="WP_209769727.1">
    <property type="nucleotide sequence ID" value="NZ_JAGINP010000021.1"/>
</dbReference>
<feature type="domain" description="2TM" evidence="2">
    <location>
        <begin position="18"/>
        <end position="73"/>
    </location>
</feature>
<dbReference type="EMBL" id="JAGINP010000021">
    <property type="protein sequence ID" value="MBP2295284.1"/>
    <property type="molecule type" value="Genomic_DNA"/>
</dbReference>
<feature type="transmembrane region" description="Helical" evidence="1">
    <location>
        <begin position="52"/>
        <end position="75"/>
    </location>
</feature>
<comment type="caution">
    <text evidence="3">The sequence shown here is derived from an EMBL/GenBank/DDBJ whole genome shotgun (WGS) entry which is preliminary data.</text>
</comment>
<keyword evidence="4" id="KW-1185">Reference proteome</keyword>
<evidence type="ECO:0000256" key="1">
    <source>
        <dbReference type="SAM" id="Phobius"/>
    </source>
</evidence>
<organism evidence="3 4">
    <name type="scientific">Azospirillum rugosum</name>
    <dbReference type="NCBI Taxonomy" id="416170"/>
    <lineage>
        <taxon>Bacteria</taxon>
        <taxon>Pseudomonadati</taxon>
        <taxon>Pseudomonadota</taxon>
        <taxon>Alphaproteobacteria</taxon>
        <taxon>Rhodospirillales</taxon>
        <taxon>Azospirillaceae</taxon>
        <taxon>Azospirillum</taxon>
    </lineage>
</organism>
<accession>A0ABS4SRU5</accession>
<dbReference type="InterPro" id="IPR025698">
    <property type="entry name" value="2TM_dom"/>
</dbReference>
<sequence length="86" mass="9662">MTYPDSPKGEASPDDAVRRRRLRGFLNHLIAYFIVMVVLVPVNAVLDPGYPWFLFPLVAWGAPLALHAAYVMGWWGRKNDTEPGHG</sequence>
<dbReference type="Proteomes" id="UP000781958">
    <property type="component" value="Unassembled WGS sequence"/>
</dbReference>
<keyword evidence="1" id="KW-1133">Transmembrane helix</keyword>
<feature type="transmembrane region" description="Helical" evidence="1">
    <location>
        <begin position="25"/>
        <end position="46"/>
    </location>
</feature>
<evidence type="ECO:0000313" key="3">
    <source>
        <dbReference type="EMBL" id="MBP2295284.1"/>
    </source>
</evidence>
<name>A0ABS4SRU5_9PROT</name>
<reference evidence="3 4" key="1">
    <citation type="submission" date="2021-03" db="EMBL/GenBank/DDBJ databases">
        <title>Genomic Encyclopedia of Type Strains, Phase III (KMG-III): the genomes of soil and plant-associated and newly described type strains.</title>
        <authorList>
            <person name="Whitman W."/>
        </authorList>
    </citation>
    <scope>NUCLEOTIDE SEQUENCE [LARGE SCALE GENOMIC DNA]</scope>
    <source>
        <strain evidence="3 4">IMMIB AFH-6</strain>
    </source>
</reference>
<proteinExistence type="predicted"/>
<evidence type="ECO:0000259" key="2">
    <source>
        <dbReference type="Pfam" id="PF13239"/>
    </source>
</evidence>
<keyword evidence="1" id="KW-0472">Membrane</keyword>